<dbReference type="EMBL" id="LELK01000001">
    <property type="protein sequence ID" value="KMM38640.1"/>
    <property type="molecule type" value="Genomic_DNA"/>
</dbReference>
<dbReference type="RefSeq" id="WP_048309756.1">
    <property type="nucleotide sequence ID" value="NZ_CP119526.1"/>
</dbReference>
<evidence type="ECO:0000313" key="1">
    <source>
        <dbReference type="EMBL" id="KMM38640.1"/>
    </source>
</evidence>
<protein>
    <submittedName>
        <fullName evidence="1">Topoisomerase I</fullName>
    </submittedName>
</protein>
<evidence type="ECO:0000313" key="2">
    <source>
        <dbReference type="Proteomes" id="UP000035996"/>
    </source>
</evidence>
<name>A0A0J6CZZ6_9BACL</name>
<gene>
    <name evidence="1" type="ORF">AB986_05035</name>
</gene>
<dbReference type="SUPFAM" id="SSF52980">
    <property type="entry name" value="Restriction endonuclease-like"/>
    <property type="match status" value="1"/>
</dbReference>
<keyword evidence="2" id="KW-1185">Reference proteome</keyword>
<proteinExistence type="predicted"/>
<dbReference type="OrthoDB" id="2904698at2"/>
<dbReference type="GO" id="GO:0016853">
    <property type="term" value="F:isomerase activity"/>
    <property type="evidence" value="ECO:0007669"/>
    <property type="project" value="UniProtKB-KW"/>
</dbReference>
<reference evidence="1" key="1">
    <citation type="submission" date="2015-06" db="EMBL/GenBank/DDBJ databases">
        <authorList>
            <person name="Liu B."/>
            <person name="Wang J."/>
            <person name="Zhu Y."/>
            <person name="Liu G."/>
            <person name="Chen Q."/>
            <person name="Zheng C."/>
            <person name="Che J."/>
            <person name="Ge C."/>
            <person name="Shi H."/>
            <person name="Pan Z."/>
            <person name="Liu X."/>
        </authorList>
    </citation>
    <scope>NUCLEOTIDE SEQUENCE [LARGE SCALE GENOMIC DNA]</scope>
    <source>
        <strain evidence="1">DSM 16346</strain>
    </source>
</reference>
<dbReference type="Gene3D" id="3.40.960.10">
    <property type="entry name" value="VSR Endonuclease"/>
    <property type="match status" value="1"/>
</dbReference>
<comment type="caution">
    <text evidence="1">The sequence shown here is derived from an EMBL/GenBank/DDBJ whole genome shotgun (WGS) entry which is preliminary data.</text>
</comment>
<accession>A0A0J6CZZ6</accession>
<organism evidence="1 2">
    <name type="scientific">Guptibacillus hwajinpoensis</name>
    <dbReference type="NCBI Taxonomy" id="208199"/>
    <lineage>
        <taxon>Bacteria</taxon>
        <taxon>Bacillati</taxon>
        <taxon>Bacillota</taxon>
        <taxon>Bacilli</taxon>
        <taxon>Bacillales</taxon>
        <taxon>Guptibacillaceae</taxon>
        <taxon>Guptibacillus</taxon>
    </lineage>
</organism>
<sequence>MPVKIGDRTFKNIEQWQVNFIKEHYQLKLTEIATAINIDYRRVGEIINLLGLQRERHWKIYLPKTDEVLEELKNPYLSHVEIAEKYGVSDACVAKRRKELDVSVRKKNYDTLIEQQVEMILIELDLAYHKQKRIDKWSIDFYLGRKYCLDVNGSWSHSLPIVIDRDKRKTAFLNSQGYYYLAINEIELGNLDIVKEKIKEFTMGFPC</sequence>
<dbReference type="Proteomes" id="UP000035996">
    <property type="component" value="Unassembled WGS sequence"/>
</dbReference>
<dbReference type="AlphaFoldDB" id="A0A0J6CZZ6"/>
<dbReference type="InterPro" id="IPR011335">
    <property type="entry name" value="Restrct_endonuc-II-like"/>
</dbReference>